<dbReference type="AlphaFoldDB" id="A0A8H4QG91"/>
<feature type="domain" description="Nephrocystin 3-like N-terminal" evidence="3">
    <location>
        <begin position="205"/>
        <end position="376"/>
    </location>
</feature>
<dbReference type="OrthoDB" id="674604at2759"/>
<gene>
    <name evidence="4" type="ORF">G7Y89_g15791</name>
</gene>
<dbReference type="InterPro" id="IPR056884">
    <property type="entry name" value="NPHP3-like_N"/>
</dbReference>
<dbReference type="PANTHER" id="PTHR10039">
    <property type="entry name" value="AMELOGENIN"/>
    <property type="match status" value="1"/>
</dbReference>
<organism evidence="4 5">
    <name type="scientific">Cudoniella acicularis</name>
    <dbReference type="NCBI Taxonomy" id="354080"/>
    <lineage>
        <taxon>Eukaryota</taxon>
        <taxon>Fungi</taxon>
        <taxon>Dikarya</taxon>
        <taxon>Ascomycota</taxon>
        <taxon>Pezizomycotina</taxon>
        <taxon>Leotiomycetes</taxon>
        <taxon>Helotiales</taxon>
        <taxon>Tricladiaceae</taxon>
        <taxon>Cudoniella</taxon>
    </lineage>
</organism>
<reference evidence="4 5" key="1">
    <citation type="submission" date="2020-03" db="EMBL/GenBank/DDBJ databases">
        <title>Draft Genome Sequence of Cudoniella acicularis.</title>
        <authorList>
            <person name="Buettner E."/>
            <person name="Kellner H."/>
        </authorList>
    </citation>
    <scope>NUCLEOTIDE SEQUENCE [LARGE SCALE GENOMIC DNA]</scope>
    <source>
        <strain evidence="4 5">DSM 108380</strain>
    </source>
</reference>
<dbReference type="InterPro" id="IPR027417">
    <property type="entry name" value="P-loop_NTPase"/>
</dbReference>
<accession>A0A8H4QG91</accession>
<evidence type="ECO:0000313" key="5">
    <source>
        <dbReference type="Proteomes" id="UP000566819"/>
    </source>
</evidence>
<name>A0A8H4QG91_9HELO</name>
<dbReference type="Pfam" id="PF24883">
    <property type="entry name" value="NPHP3_N"/>
    <property type="match status" value="1"/>
</dbReference>
<comment type="caution">
    <text evidence="4">The sequence shown here is derived from an EMBL/GenBank/DDBJ whole genome shotgun (WGS) entry which is preliminary data.</text>
</comment>
<proteinExistence type="predicted"/>
<dbReference type="PANTHER" id="PTHR10039:SF14">
    <property type="entry name" value="NACHT DOMAIN-CONTAINING PROTEIN"/>
    <property type="match status" value="1"/>
</dbReference>
<keyword evidence="1" id="KW-0677">Repeat</keyword>
<dbReference type="InterPro" id="IPR054471">
    <property type="entry name" value="GPIID_WHD"/>
</dbReference>
<feature type="domain" description="GPI inositol-deacylase winged helix" evidence="2">
    <location>
        <begin position="487"/>
        <end position="560"/>
    </location>
</feature>
<keyword evidence="5" id="KW-1185">Reference proteome</keyword>
<dbReference type="SUPFAM" id="SSF52540">
    <property type="entry name" value="P-loop containing nucleoside triphosphate hydrolases"/>
    <property type="match status" value="1"/>
</dbReference>
<evidence type="ECO:0000259" key="3">
    <source>
        <dbReference type="Pfam" id="PF24883"/>
    </source>
</evidence>
<evidence type="ECO:0000313" key="4">
    <source>
        <dbReference type="EMBL" id="KAF4609832.1"/>
    </source>
</evidence>
<dbReference type="Pfam" id="PF22939">
    <property type="entry name" value="WHD_GPIID"/>
    <property type="match status" value="1"/>
</dbReference>
<evidence type="ECO:0000256" key="1">
    <source>
        <dbReference type="ARBA" id="ARBA00022737"/>
    </source>
</evidence>
<sequence>MSGAEFIAVAGVISSIIAIVNGMNQVVEAALDAESLPRVFHRAPHKLPIIRGKVETLMKEMLEGVQLLATFKIMTATKVEEVIKTDMDKGKVAKTIADVAGWEPSVPDHVFDEGRYTVSISGSGHHIVAQGENVKQSNLKDNARQIDITGNYYEGPTNVRSVQNYIFSQSSKKDESQACMRALFLTDPSDDRAKLVDTKGARVDGTCKWITTNPLYKSWLCSHSQLLWLSGGPGKGKTMLSIFLAEQLEHTAKNLPDTLFLQYFCDNKDEKRNSGVVIVRGLIWQLLQKRRQLFVHILPSFEDRDKTQLTTSFETLWRIFEATIRDPILCRVFCVLDGLDECDLASLEKLLQNFATLLLKSIEPPACHLNLVIVSRSYPEFIPKILSSFPRIRLDPDADTDVNNDIRRFIKVKVNDLSEHKQYPEPLSRRVEKVFQDRAQGTFLWVGIVAQELWKYKATEVEKALDLFPSGLEELYARILLQINRDRRETAAKILLWVVMAIRPLTLSELSIAIDIRSSTSFSQDEVMRDQVSYCGYFLTIKEDKVGLIHQSAKDYLLRTIPDLNPELESFRIKEKVGNLEITRKCLDYLHNGALKDGELVQKTFLICHSPSTTRSL</sequence>
<evidence type="ECO:0000259" key="2">
    <source>
        <dbReference type="Pfam" id="PF22939"/>
    </source>
</evidence>
<protein>
    <recommendedName>
        <fullName evidence="6">NACHT domain-containing protein</fullName>
    </recommendedName>
</protein>
<dbReference type="Proteomes" id="UP000566819">
    <property type="component" value="Unassembled WGS sequence"/>
</dbReference>
<dbReference type="EMBL" id="JAAMPI010002697">
    <property type="protein sequence ID" value="KAF4609832.1"/>
    <property type="molecule type" value="Genomic_DNA"/>
</dbReference>
<dbReference type="Gene3D" id="3.40.50.300">
    <property type="entry name" value="P-loop containing nucleotide triphosphate hydrolases"/>
    <property type="match status" value="1"/>
</dbReference>
<evidence type="ECO:0008006" key="6">
    <source>
        <dbReference type="Google" id="ProtNLM"/>
    </source>
</evidence>